<sequence length="171" mass="20239">MAIRYRNVLELYFSGRLSMLIALREVELGIKDSVDENVGGSRTQFKYNKPAEDTMIAIDEDKDLTLMKHQKRVLDFVASNWSDEKVSALREHYGFRRATWTMIAMQHSMTESGIRFWRDGFIKEIEEFNLLGETKYELDKRKTLNFIEQMATESDLREIKRKVEERMKLSN</sequence>
<evidence type="ECO:0000313" key="2">
    <source>
        <dbReference type="Proteomes" id="UP000515800"/>
    </source>
</evidence>
<dbReference type="RefSeq" id="WP_187528836.1">
    <property type="nucleotide sequence ID" value="NZ_CP060724.1"/>
</dbReference>
<name>A0A7G9T4H6_9LACO</name>
<reference evidence="1 2" key="1">
    <citation type="submission" date="2020-08" db="EMBL/GenBank/DDBJ databases">
        <title>Genome sequence of Weissella diestrammenae KACC 16890T.</title>
        <authorList>
            <person name="Hyun D.-W."/>
            <person name="Bae J.-W."/>
        </authorList>
    </citation>
    <scope>NUCLEOTIDE SEQUENCE [LARGE SCALE GENOMIC DNA]</scope>
    <source>
        <strain evidence="1 2">KACC 16890</strain>
    </source>
</reference>
<proteinExistence type="predicted"/>
<dbReference type="AlphaFoldDB" id="A0A7G9T4H6"/>
<dbReference type="Proteomes" id="UP000515800">
    <property type="component" value="Chromosome"/>
</dbReference>
<organism evidence="1 2">
    <name type="scientific">Weissella diestrammenae</name>
    <dbReference type="NCBI Taxonomy" id="1162633"/>
    <lineage>
        <taxon>Bacteria</taxon>
        <taxon>Bacillati</taxon>
        <taxon>Bacillota</taxon>
        <taxon>Bacilli</taxon>
        <taxon>Lactobacillales</taxon>
        <taxon>Lactobacillaceae</taxon>
        <taxon>Weissella</taxon>
    </lineage>
</organism>
<evidence type="ECO:0000313" key="1">
    <source>
        <dbReference type="EMBL" id="QNN75001.1"/>
    </source>
</evidence>
<dbReference type="KEGG" id="wdi:H9L19_06340"/>
<protein>
    <submittedName>
        <fullName evidence="1">DUF722 domain-containing protein</fullName>
    </submittedName>
</protein>
<gene>
    <name evidence="1" type="ORF">H9L19_06340</name>
</gene>
<dbReference type="EMBL" id="CP060724">
    <property type="protein sequence ID" value="QNN75001.1"/>
    <property type="molecule type" value="Genomic_DNA"/>
</dbReference>
<accession>A0A7G9T4H6</accession>
<keyword evidence="2" id="KW-1185">Reference proteome</keyword>